<evidence type="ECO:0000313" key="2">
    <source>
        <dbReference type="Proteomes" id="UP000038802"/>
    </source>
</evidence>
<sequence length="143" mass="15251">MSTIASVACQPNSKFQSSCTAAISTSGINCSQLRTRRVRKCGSTDRSSRHAVTTLVVSGVARSTTPLRSVFSAKTRKRTKSSRCSTRIGRAETLLRSSVATVRHTIQSSWRPTGGAIRMTKLGAQPVDTSVSACRYSSGRPAA</sequence>
<name>A0A0U0QIV9_MYCTX</name>
<accession>A0A0U0QIV9</accession>
<organism evidence="1 2">
    <name type="scientific">Mycobacterium tuberculosis</name>
    <dbReference type="NCBI Taxonomy" id="1773"/>
    <lineage>
        <taxon>Bacteria</taxon>
        <taxon>Bacillati</taxon>
        <taxon>Actinomycetota</taxon>
        <taxon>Actinomycetes</taxon>
        <taxon>Mycobacteriales</taxon>
        <taxon>Mycobacteriaceae</taxon>
        <taxon>Mycobacterium</taxon>
        <taxon>Mycobacterium tuberculosis complex</taxon>
    </lineage>
</organism>
<protein>
    <submittedName>
        <fullName evidence="1">Uncharacterized protein</fullName>
    </submittedName>
</protein>
<gene>
    <name evidence="1" type="ORF">ERS007703_00148</name>
</gene>
<evidence type="ECO:0000313" key="1">
    <source>
        <dbReference type="EMBL" id="COU95445.1"/>
    </source>
</evidence>
<dbReference type="Proteomes" id="UP000038802">
    <property type="component" value="Unassembled WGS sequence"/>
</dbReference>
<reference evidence="2" key="1">
    <citation type="submission" date="2015-03" db="EMBL/GenBank/DDBJ databases">
        <authorList>
            <consortium name="Pathogen Informatics"/>
        </authorList>
    </citation>
    <scope>NUCLEOTIDE SEQUENCE [LARGE SCALE GENOMIC DNA]</scope>
    <source>
        <strain evidence="2">K00500041</strain>
    </source>
</reference>
<dbReference type="AlphaFoldDB" id="A0A0U0QIV9"/>
<dbReference type="EMBL" id="CSAE01000007">
    <property type="protein sequence ID" value="COU95445.1"/>
    <property type="molecule type" value="Genomic_DNA"/>
</dbReference>
<proteinExistence type="predicted"/>